<dbReference type="PANTHER" id="PTHR33747">
    <property type="entry name" value="UPF0225 PROTEIN SCO1677"/>
    <property type="match status" value="1"/>
</dbReference>
<gene>
    <name evidence="1" type="ORF">EV131_1222</name>
</gene>
<dbReference type="RefSeq" id="WP_132614447.1">
    <property type="nucleotide sequence ID" value="NZ_JAAXRW010000009.1"/>
</dbReference>
<dbReference type="Gene3D" id="3.10.450.50">
    <property type="match status" value="1"/>
</dbReference>
<dbReference type="SUPFAM" id="SSF103642">
    <property type="entry name" value="Sec-C motif"/>
    <property type="match status" value="1"/>
</dbReference>
<sequence>MRAEQEIFNGLEEVCASSGYIHVLAALCFRDTIVGFANEVRPEDLQKLFSPSTLIRTEINVLLGLMARHPIDFTQPRQADLSKMGERSDKLLHELHETMSAAGGKLIFQQDKLADPDYNPFANAEALREPIFYGGESAYTFQYRDLAPRKYASDAKWLMDNRKVDLTVCREVCKSLTDLLGDRLMTTLRALKEKPAEEWSMLDGFTFSSSEIAERIGIAAETVRTLIEAFCLPGPEANAAYTTLHAFNAVQSYPILRKGPDEFVLFQAYGLTEALYDAPFYWMGADKEYAKVALKHRGDFAEDFSYERLAKVFGAPRVFKNVEIIKGKGATLGEIDVLVIFGDCALVLQAKSKKLTLEARNGNDLRLKGDFKAAVQDAVDQAIDCARWLGDPSVTFRCRDGVVISIKKPRLIFPVAIVTDHYPALAFQARQLLKYKTIEQNLTPLVIDVFALDAMTEMLETPLRLLSYLWLRGRQGDVFMTSHEHTLLGYHLQNNLWAEDGVDIMMIGDDVSTPLDIAMLARRDDAPGARTPKGILTKFVGTPFEKLLSQIEHEENSPAISMGLMLLEMGEEAVEQLNKNITHILDLYRQDGKHHDMTLGLADSAGGLTIHVNDFPPNEAEERLFAHCRRRKYVERATQWHGVVLRPDGSIHLAAALRAQWKYDADLQSELAKTKNFRNSTAMQFDKIGRNALCPCGSGKKYKKCCIR</sequence>
<evidence type="ECO:0000313" key="1">
    <source>
        <dbReference type="EMBL" id="TCU14507.1"/>
    </source>
</evidence>
<protein>
    <submittedName>
        <fullName evidence="1">SEC-C motif-containing protein</fullName>
    </submittedName>
</protein>
<dbReference type="AlphaFoldDB" id="A0AAX2QBJ7"/>
<evidence type="ECO:0000313" key="2">
    <source>
        <dbReference type="Proteomes" id="UP000295021"/>
    </source>
</evidence>
<reference evidence="1 2" key="1">
    <citation type="submission" date="2019-03" db="EMBL/GenBank/DDBJ databases">
        <title>Genomic Encyclopedia of Type Strains, Phase IV (KMG-V): Genome sequencing to study the core and pangenomes of soil and plant-associated prokaryotes.</title>
        <authorList>
            <person name="Whitman W."/>
        </authorList>
    </citation>
    <scope>NUCLEOTIDE SEQUENCE [LARGE SCALE GENOMIC DNA]</scope>
    <source>
        <strain evidence="1 2">FB403</strain>
    </source>
</reference>
<dbReference type="Proteomes" id="UP000295021">
    <property type="component" value="Unassembled WGS sequence"/>
</dbReference>
<accession>A0AAX2QBJ7</accession>
<dbReference type="InterPro" id="IPR004027">
    <property type="entry name" value="SEC_C_motif"/>
</dbReference>
<dbReference type="PANTHER" id="PTHR33747:SF1">
    <property type="entry name" value="ADENYLATE CYCLASE-ASSOCIATED CAP C-TERMINAL DOMAIN-CONTAINING PROTEIN"/>
    <property type="match status" value="1"/>
</dbReference>
<dbReference type="EMBL" id="SMBI01000022">
    <property type="protein sequence ID" value="TCU14507.1"/>
    <property type="molecule type" value="Genomic_DNA"/>
</dbReference>
<organism evidence="1 2">
    <name type="scientific">Rhizobium laguerreae</name>
    <dbReference type="NCBI Taxonomy" id="1076926"/>
    <lineage>
        <taxon>Bacteria</taxon>
        <taxon>Pseudomonadati</taxon>
        <taxon>Pseudomonadota</taxon>
        <taxon>Alphaproteobacteria</taxon>
        <taxon>Hyphomicrobiales</taxon>
        <taxon>Rhizobiaceae</taxon>
        <taxon>Rhizobium/Agrobacterium group</taxon>
        <taxon>Rhizobium</taxon>
    </lineage>
</organism>
<comment type="caution">
    <text evidence="1">The sequence shown here is derived from an EMBL/GenBank/DDBJ whole genome shotgun (WGS) entry which is preliminary data.</text>
</comment>
<name>A0AAX2QBJ7_9HYPH</name>
<proteinExistence type="predicted"/>
<dbReference type="Pfam" id="PF02810">
    <property type="entry name" value="SEC-C"/>
    <property type="match status" value="1"/>
</dbReference>